<dbReference type="Pfam" id="PF13181">
    <property type="entry name" value="TPR_8"/>
    <property type="match status" value="2"/>
</dbReference>
<evidence type="ECO:0000313" key="4">
    <source>
        <dbReference type="EMBL" id="GLT24309.1"/>
    </source>
</evidence>
<dbReference type="SUPFAM" id="SSF48452">
    <property type="entry name" value="TPR-like"/>
    <property type="match status" value="1"/>
</dbReference>
<dbReference type="Pfam" id="PF13432">
    <property type="entry name" value="TPR_16"/>
    <property type="match status" value="1"/>
</dbReference>
<gene>
    <name evidence="4" type="ORF">GCM10007933_37860</name>
</gene>
<dbReference type="Pfam" id="PF13174">
    <property type="entry name" value="TPR_6"/>
    <property type="match status" value="1"/>
</dbReference>
<dbReference type="RefSeq" id="WP_284189474.1">
    <property type="nucleotide sequence ID" value="NZ_BSPX01000083.1"/>
</dbReference>
<feature type="coiled-coil region" evidence="1">
    <location>
        <begin position="143"/>
        <end position="196"/>
    </location>
</feature>
<name>A0ABQ6FG76_9RHOO</name>
<evidence type="ECO:0000313" key="5">
    <source>
        <dbReference type="Proteomes" id="UP001157167"/>
    </source>
</evidence>
<feature type="chain" id="PRO_5047361248" description="Tetratricopeptide repeat protein" evidence="3">
    <location>
        <begin position="24"/>
        <end position="609"/>
    </location>
</feature>
<protein>
    <recommendedName>
        <fullName evidence="6">Tetratricopeptide repeat protein</fullName>
    </recommendedName>
</protein>
<dbReference type="Proteomes" id="UP001157167">
    <property type="component" value="Unassembled WGS sequence"/>
</dbReference>
<dbReference type="Gene3D" id="1.25.40.10">
    <property type="entry name" value="Tetratricopeptide repeat domain"/>
    <property type="match status" value="3"/>
</dbReference>
<keyword evidence="2" id="KW-0812">Transmembrane</keyword>
<sequence length="609" mass="66468">MKTARHLLATTLVALTLASPASAEDKTVPESDFTAYKELAQVKLDAAKESLQKDVAALGTRVDNQDKRIDQQGNRIGDVSISLTWFGILLTLLAIIAGFVGYYTASTKARKEAQDEARKAVDDWLKTHEADLKQRIKAAEDFAAESRAHIQTFEDEINQLKAQLSDKLITHTNNKMAETTALVEDAKRQIQATIAQSTDQTTPPASPAALEALQAQAENLLHKAEAEYTFNDWDNRAFAAFGEDKFDDAARYWQHVSEAPDTPPDIVARALSNRGVALAERGHADEAIAAYDRVEAHYANDTAPALRAQVAIALFNKGNALGKRGRTDEAIATYDLVDARYANDTAPALRELVAKALFNKGVGLGRLGHNNEAIAAYELVDARYATDTAPALREQAAKALVNKGVALGRLGHTDEAIATYELVEARYTNDTAPALREALATAQINKGNALEQRGRTDEAIAAYELVEARYANDETPALRKQVAYAQTGKGFTLLYRAKAHWATLDRRHADLDLAARLFEQAEAEADVDDKPIVLGNRAYCAHLRGEPVEVVHPLLERALKEGREQLYQATLDDLAIHPVPEDAAYRVLLDEVWAELRGEDPPAAAPGAG</sequence>
<evidence type="ECO:0008006" key="6">
    <source>
        <dbReference type="Google" id="ProtNLM"/>
    </source>
</evidence>
<dbReference type="SMART" id="SM00028">
    <property type="entry name" value="TPR"/>
    <property type="match status" value="6"/>
</dbReference>
<feature type="transmembrane region" description="Helical" evidence="2">
    <location>
        <begin position="83"/>
        <end position="105"/>
    </location>
</feature>
<keyword evidence="2" id="KW-0472">Membrane</keyword>
<accession>A0ABQ6FG76</accession>
<dbReference type="InterPro" id="IPR011990">
    <property type="entry name" value="TPR-like_helical_dom_sf"/>
</dbReference>
<keyword evidence="2" id="KW-1133">Transmembrane helix</keyword>
<reference evidence="5" key="1">
    <citation type="journal article" date="2019" name="Int. J. Syst. Evol. Microbiol.">
        <title>The Global Catalogue of Microorganisms (GCM) 10K type strain sequencing project: providing services to taxonomists for standard genome sequencing and annotation.</title>
        <authorList>
            <consortium name="The Broad Institute Genomics Platform"/>
            <consortium name="The Broad Institute Genome Sequencing Center for Infectious Disease"/>
            <person name="Wu L."/>
            <person name="Ma J."/>
        </authorList>
    </citation>
    <scope>NUCLEOTIDE SEQUENCE [LARGE SCALE GENOMIC DNA]</scope>
    <source>
        <strain evidence="5">NBRC 102407</strain>
    </source>
</reference>
<proteinExistence type="predicted"/>
<keyword evidence="1" id="KW-0175">Coiled coil</keyword>
<keyword evidence="3" id="KW-0732">Signal</keyword>
<evidence type="ECO:0000256" key="3">
    <source>
        <dbReference type="SAM" id="SignalP"/>
    </source>
</evidence>
<evidence type="ECO:0000256" key="1">
    <source>
        <dbReference type="SAM" id="Coils"/>
    </source>
</evidence>
<organism evidence="4 5">
    <name type="scientific">Zoogloea oryzae</name>
    <dbReference type="NCBI Taxonomy" id="310767"/>
    <lineage>
        <taxon>Bacteria</taxon>
        <taxon>Pseudomonadati</taxon>
        <taxon>Pseudomonadota</taxon>
        <taxon>Betaproteobacteria</taxon>
        <taxon>Rhodocyclales</taxon>
        <taxon>Zoogloeaceae</taxon>
        <taxon>Zoogloea</taxon>
    </lineage>
</organism>
<dbReference type="InterPro" id="IPR019734">
    <property type="entry name" value="TPR_rpt"/>
</dbReference>
<comment type="caution">
    <text evidence="4">The sequence shown here is derived from an EMBL/GenBank/DDBJ whole genome shotgun (WGS) entry which is preliminary data.</text>
</comment>
<evidence type="ECO:0000256" key="2">
    <source>
        <dbReference type="SAM" id="Phobius"/>
    </source>
</evidence>
<keyword evidence="5" id="KW-1185">Reference proteome</keyword>
<feature type="signal peptide" evidence="3">
    <location>
        <begin position="1"/>
        <end position="23"/>
    </location>
</feature>
<dbReference type="EMBL" id="BSPX01000083">
    <property type="protein sequence ID" value="GLT24309.1"/>
    <property type="molecule type" value="Genomic_DNA"/>
</dbReference>